<dbReference type="EMBL" id="AP017372">
    <property type="protein sequence ID" value="BBE11126.1"/>
    <property type="molecule type" value="Genomic_DNA"/>
</dbReference>
<dbReference type="GO" id="GO:0005524">
    <property type="term" value="F:ATP binding"/>
    <property type="evidence" value="ECO:0007669"/>
    <property type="project" value="InterPro"/>
</dbReference>
<proteinExistence type="predicted"/>
<dbReference type="Gene3D" id="3.40.50.300">
    <property type="entry name" value="P-loop containing nucleotide triphosphate hydrolases"/>
    <property type="match status" value="1"/>
</dbReference>
<name>A0A2Z6EZS5_HALHR</name>
<dbReference type="PANTHER" id="PTHR30305">
    <property type="entry name" value="PROTEIN YJDM-RELATED"/>
    <property type="match status" value="1"/>
</dbReference>
<evidence type="ECO:0000313" key="3">
    <source>
        <dbReference type="EMBL" id="BBE11126.1"/>
    </source>
</evidence>
<feature type="region of interest" description="Disordered" evidence="1">
    <location>
        <begin position="182"/>
        <end position="221"/>
    </location>
</feature>
<organism evidence="3 4">
    <name type="scientific">Halorhodospira halochloris</name>
    <name type="common">Ectothiorhodospira halochloris</name>
    <dbReference type="NCBI Taxonomy" id="1052"/>
    <lineage>
        <taxon>Bacteria</taxon>
        <taxon>Pseudomonadati</taxon>
        <taxon>Pseudomonadota</taxon>
        <taxon>Gammaproteobacteria</taxon>
        <taxon>Chromatiales</taxon>
        <taxon>Ectothiorhodospiraceae</taxon>
        <taxon>Halorhodospira</taxon>
    </lineage>
</organism>
<dbReference type="Proteomes" id="UP000218890">
    <property type="component" value="Chromosome"/>
</dbReference>
<dbReference type="PANTHER" id="PTHR30305:SF1">
    <property type="entry name" value="HPR KINASE_PHOSPHORYLASE"/>
    <property type="match status" value="1"/>
</dbReference>
<evidence type="ECO:0000313" key="4">
    <source>
        <dbReference type="Proteomes" id="UP000218890"/>
    </source>
</evidence>
<feature type="compositionally biased region" description="Polar residues" evidence="1">
    <location>
        <begin position="193"/>
        <end position="208"/>
    </location>
</feature>
<keyword evidence="4" id="KW-1185">Reference proteome</keyword>
<protein>
    <recommendedName>
        <fullName evidence="2">HPr kinase/phosphorylase C-terminal domain-containing protein</fullName>
    </recommendedName>
</protein>
<evidence type="ECO:0000256" key="1">
    <source>
        <dbReference type="SAM" id="MobiDB-lite"/>
    </source>
</evidence>
<sequence length="221" mass="23790">MSLSKSNDGTIIPGVLMHINGRGVLLRGPSGVGKSDCALAMIQRGHLLVADDAVLIKQQDSQLIGSCPQIGFGLIHLRDLGIVDIREIYGAQSLSRSSRIDLQVTLTRNAGSNCPISLIKGRRHSANYCGTIIPALKLTAVEQRPLAELIEIAVAQLNSTSEKLSHQDIPNRITYQESLVNTDSPPFDGAGEDQNTAYTPINNRTSRLSRAAEEVAWPKSG</sequence>
<dbReference type="RefSeq" id="WP_162549471.1">
    <property type="nucleotide sequence ID" value="NZ_AP017372.2"/>
</dbReference>
<dbReference type="Pfam" id="PF07475">
    <property type="entry name" value="Hpr_kinase_C"/>
    <property type="match status" value="1"/>
</dbReference>
<dbReference type="AlphaFoldDB" id="A0A2Z6EZS5"/>
<dbReference type="InterPro" id="IPR011104">
    <property type="entry name" value="Hpr_kin/Pase_C"/>
</dbReference>
<accession>A0A2Z6EZS5</accession>
<evidence type="ECO:0000259" key="2">
    <source>
        <dbReference type="Pfam" id="PF07475"/>
    </source>
</evidence>
<dbReference type="SUPFAM" id="SSF53795">
    <property type="entry name" value="PEP carboxykinase-like"/>
    <property type="match status" value="1"/>
</dbReference>
<dbReference type="CDD" id="cd01918">
    <property type="entry name" value="HprK_C"/>
    <property type="match status" value="1"/>
</dbReference>
<feature type="domain" description="HPr kinase/phosphorylase C-terminal" evidence="2">
    <location>
        <begin position="10"/>
        <end position="162"/>
    </location>
</feature>
<dbReference type="GO" id="GO:0000155">
    <property type="term" value="F:phosphorelay sensor kinase activity"/>
    <property type="evidence" value="ECO:0007669"/>
    <property type="project" value="InterPro"/>
</dbReference>
<gene>
    <name evidence="3" type="ORF">HH1059_18610</name>
</gene>
<dbReference type="KEGG" id="hhk:HH1059_18610"/>
<reference evidence="3" key="1">
    <citation type="submission" date="2016-02" db="EMBL/GenBank/DDBJ databases">
        <title>Halorhodospira halochloris DSM-1059 complete genome, version 2.</title>
        <authorList>
            <person name="Tsukatani Y."/>
        </authorList>
    </citation>
    <scope>NUCLEOTIDE SEQUENCE</scope>
    <source>
        <strain evidence="3">DSM 1059</strain>
    </source>
</reference>
<dbReference type="GO" id="GO:0006109">
    <property type="term" value="P:regulation of carbohydrate metabolic process"/>
    <property type="evidence" value="ECO:0007669"/>
    <property type="project" value="InterPro"/>
</dbReference>
<dbReference type="InterPro" id="IPR027417">
    <property type="entry name" value="P-loop_NTPase"/>
</dbReference>